<dbReference type="Proteomes" id="UP000253517">
    <property type="component" value="Unassembled WGS sequence"/>
</dbReference>
<organism evidence="3 4">
    <name type="scientific">Schleiferia thermophila</name>
    <dbReference type="NCBI Taxonomy" id="884107"/>
    <lineage>
        <taxon>Bacteria</taxon>
        <taxon>Pseudomonadati</taxon>
        <taxon>Bacteroidota</taxon>
        <taxon>Flavobacteriia</taxon>
        <taxon>Flavobacteriales</taxon>
        <taxon>Schleiferiaceae</taxon>
        <taxon>Schleiferia</taxon>
    </lineage>
</organism>
<dbReference type="Pfam" id="PF13448">
    <property type="entry name" value="DUF4114"/>
    <property type="match status" value="1"/>
</dbReference>
<feature type="domain" description="DUF4842" evidence="2">
    <location>
        <begin position="444"/>
        <end position="632"/>
    </location>
</feature>
<dbReference type="InterPro" id="IPR025193">
    <property type="entry name" value="DUF4114"/>
</dbReference>
<protein>
    <submittedName>
        <fullName evidence="3">LruC domain-containing protein</fullName>
    </submittedName>
</protein>
<keyword evidence="4" id="KW-1185">Reference proteome</keyword>
<feature type="domain" description="DUF4114" evidence="1">
    <location>
        <begin position="272"/>
        <end position="359"/>
    </location>
</feature>
<dbReference type="RefSeq" id="WP_114365607.1">
    <property type="nucleotide sequence ID" value="NZ_BHZF01000001.1"/>
</dbReference>
<name>A0A369A7A7_9FLAO</name>
<dbReference type="PROSITE" id="PS51257">
    <property type="entry name" value="PROKAR_LIPOPROTEIN"/>
    <property type="match status" value="1"/>
</dbReference>
<dbReference type="InterPro" id="IPR031025">
    <property type="entry name" value="LruC_dom"/>
</dbReference>
<dbReference type="NCBIfam" id="TIGR04456">
    <property type="entry name" value="LruC_dom"/>
    <property type="match status" value="1"/>
</dbReference>
<evidence type="ECO:0000259" key="2">
    <source>
        <dbReference type="Pfam" id="PF16130"/>
    </source>
</evidence>
<accession>A0A369A7A7</accession>
<evidence type="ECO:0000313" key="3">
    <source>
        <dbReference type="EMBL" id="RCX05031.1"/>
    </source>
</evidence>
<evidence type="ECO:0000259" key="1">
    <source>
        <dbReference type="Pfam" id="PF13448"/>
    </source>
</evidence>
<dbReference type="AlphaFoldDB" id="A0A369A7A7"/>
<dbReference type="EMBL" id="QPJS01000001">
    <property type="protein sequence ID" value="RCX05031.1"/>
    <property type="molecule type" value="Genomic_DNA"/>
</dbReference>
<proteinExistence type="predicted"/>
<dbReference type="Pfam" id="PF16130">
    <property type="entry name" value="DUF4842"/>
    <property type="match status" value="1"/>
</dbReference>
<comment type="caution">
    <text evidence="3">The sequence shown here is derived from an EMBL/GenBank/DDBJ whole genome shotgun (WGS) entry which is preliminary data.</text>
</comment>
<dbReference type="InterPro" id="IPR032295">
    <property type="entry name" value="DUF4842"/>
</dbReference>
<gene>
    <name evidence="3" type="ORF">DES35_101310</name>
</gene>
<evidence type="ECO:0000313" key="4">
    <source>
        <dbReference type="Proteomes" id="UP000253517"/>
    </source>
</evidence>
<sequence length="647" mass="71911">MSFKTILFSIVLAVALVSCKKQSDEQPYTSALNFDFETVKPGSITLTAKPEYAGAIVKIFTHNPDSGGSLLQTLRLDAQGTYKSSINLPSSLKSVFLKSFFIGLPGDIEIPVANNTINYDFFAPAKNTFTRLKNIPAPITHNGIVYKFIGPFNSVGLPTYLENPGDQLSSSFLKAVNDALPENRPVPQFNPHYIQSGVQTDVQITELADVYVTVVHEGAGYRNVLGFYIYDTQNPPTSLSQIDTITIIFPNYSLNGSGGQLLPGMKVKLGRFPAGKSIGWVLIQNGFTNPGGSATILPGNIKFYSNPTFNPEPNQNLKRHMVMLNFPQYNRFAIGFEDLRRDLSSCDNDFNDAVYFISSNPVTAISQANVPLPGAPPADTDGDGIPDIIDEYPNDATKAFNHYQPFKGSYSSIAFEDLWPYLGDYDFNDLVVKFNLKNILNAQNQIVESEYKFIVDHIGASYKNGFGFQLPYAESVVQSVDGIRLTEGIITATSKGLETNQNLATVIVFDNAFKQLFDTITITIKYNTPQSLQSLNQSGLNFFTFVDGNRGREIHLSGKQPTALADLSLLSTGDDITNKQRTLTYRNKDGFPWAILVSHDFNPPTEKTKIWDAYLHFNTWVNTIGTERTDWYENKPGYRNNNLIIYR</sequence>
<reference evidence="3 4" key="1">
    <citation type="submission" date="2018-07" db="EMBL/GenBank/DDBJ databases">
        <title>Genomic Encyclopedia of Type Strains, Phase IV (KMG-IV): sequencing the most valuable type-strain genomes for metagenomic binning, comparative biology and taxonomic classification.</title>
        <authorList>
            <person name="Goeker M."/>
        </authorList>
    </citation>
    <scope>NUCLEOTIDE SEQUENCE [LARGE SCALE GENOMIC DNA]</scope>
    <source>
        <strain evidence="3 4">DSM 21410</strain>
    </source>
</reference>